<dbReference type="AlphaFoldDB" id="A0A1S7LKX6"/>
<feature type="region of interest" description="Disordered" evidence="1">
    <location>
        <begin position="336"/>
        <end position="360"/>
    </location>
</feature>
<keyword evidence="2" id="KW-1133">Transmembrane helix</keyword>
<name>A0A1S7LKX6_MAGMO</name>
<feature type="transmembrane region" description="Helical" evidence="2">
    <location>
        <begin position="443"/>
        <end position="464"/>
    </location>
</feature>
<accession>A0A1S7LKX6</accession>
<feature type="compositionally biased region" description="Basic and acidic residues" evidence="1">
    <location>
        <begin position="345"/>
        <end position="360"/>
    </location>
</feature>
<reference evidence="3" key="1">
    <citation type="submission" date="2015-04" db="EMBL/GenBank/DDBJ databases">
        <authorList>
            <person name="Syromyatnikov M.Y."/>
            <person name="Popov V.N."/>
        </authorList>
    </citation>
    <scope>NUCLEOTIDE SEQUENCE</scope>
    <source>
        <strain evidence="3">MO-1</strain>
    </source>
</reference>
<feature type="transmembrane region" description="Helical" evidence="2">
    <location>
        <begin position="185"/>
        <end position="203"/>
    </location>
</feature>
<keyword evidence="2" id="KW-0812">Transmembrane</keyword>
<feature type="transmembrane region" description="Helical" evidence="2">
    <location>
        <begin position="215"/>
        <end position="236"/>
    </location>
</feature>
<proteinExistence type="predicted"/>
<feature type="transmembrane region" description="Helical" evidence="2">
    <location>
        <begin position="108"/>
        <end position="127"/>
    </location>
</feature>
<protein>
    <submittedName>
        <fullName evidence="3">Uncharacterized protein</fullName>
    </submittedName>
</protein>
<feature type="transmembrane region" description="Helical" evidence="2">
    <location>
        <begin position="163"/>
        <end position="179"/>
    </location>
</feature>
<keyword evidence="2" id="KW-0472">Membrane</keyword>
<organism evidence="3">
    <name type="scientific">Magnetococcus massalia (strain MO-1)</name>
    <dbReference type="NCBI Taxonomy" id="451514"/>
    <lineage>
        <taxon>Bacteria</taxon>
        <taxon>Pseudomonadati</taxon>
        <taxon>Pseudomonadota</taxon>
        <taxon>Magnetococcia</taxon>
        <taxon>Magnetococcales</taxon>
        <taxon>Magnetococcaceae</taxon>
        <taxon>Magnetococcus</taxon>
    </lineage>
</organism>
<evidence type="ECO:0000313" key="3">
    <source>
        <dbReference type="EMBL" id="CRH07555.1"/>
    </source>
</evidence>
<evidence type="ECO:0000256" key="1">
    <source>
        <dbReference type="SAM" id="MobiDB-lite"/>
    </source>
</evidence>
<feature type="transmembrane region" description="Helical" evidence="2">
    <location>
        <begin position="470"/>
        <end position="490"/>
    </location>
</feature>
<dbReference type="EMBL" id="LO017727">
    <property type="protein sequence ID" value="CRH07555.1"/>
    <property type="molecule type" value="Genomic_DNA"/>
</dbReference>
<evidence type="ECO:0000256" key="2">
    <source>
        <dbReference type="SAM" id="Phobius"/>
    </source>
</evidence>
<gene>
    <name evidence="3" type="ORF">MAGMO_3418</name>
</gene>
<sequence length="494" mass="53971">MANFEKVSRFFDGVALLVLLAAGALLFISYDSAGYLVTGNQAAARALADQSLSQLVTSQHAPGYPLFLWFTHKLFGSATGVPLFQFGLFFLAVLLFSRGLSQFGMRRLTALVAALALLPVDLIRDYGQALQPDALTAAVCIALLGLLFHLAAPGNRLQGKRRIFTWVVMAFLPLVAITLKPVALFMLPLLWLLAFLLLWPLSLEHDWKWGRKLRFLIALVVLTTLPLGLWCGAKIATGSADGAKRMSILLAGTMGPLLQTSMLDGLADGQKATAEQVVAARTALVAQRQATSQPVELVSSNDQGVINHHRWATDVTSYRVNQQAVRNLLQAKVAPQADVQTAGDEATHTEDSPEANVEKAEVEETIVEAKPVTPRDLMQLWVAVAQQYPLDLLMRSYHAMRSIMQQLFSHHAYISAVAMLALILIPLGWILRPSRRMSPHVRLLMLTGLLFFLLTSAMLALLTVPEARTVAGASLLLPSGLAVLLLRQFYDPEA</sequence>
<feature type="transmembrane region" description="Helical" evidence="2">
    <location>
        <begin position="12"/>
        <end position="30"/>
    </location>
</feature>
<feature type="transmembrane region" description="Helical" evidence="2">
    <location>
        <begin position="74"/>
        <end position="96"/>
    </location>
</feature>
<feature type="transmembrane region" description="Helical" evidence="2">
    <location>
        <begin position="133"/>
        <end position="151"/>
    </location>
</feature>
<feature type="transmembrane region" description="Helical" evidence="2">
    <location>
        <begin position="412"/>
        <end position="431"/>
    </location>
</feature>